<sequence length="86" mass="9409">MGGGYTDTQQIYVEHAPLLRLPADVLQDLQADQEIATLLGSEIVDGQRLVHVSTQNLPQILTLLQQRGFMTISSTNQDGEKAGKTM</sequence>
<evidence type="ECO:0000313" key="1">
    <source>
        <dbReference type="EMBL" id="GHO87941.1"/>
    </source>
</evidence>
<gene>
    <name evidence="1" type="ORF">KSZ_59470</name>
</gene>
<evidence type="ECO:0000313" key="2">
    <source>
        <dbReference type="Proteomes" id="UP000635565"/>
    </source>
</evidence>
<keyword evidence="2" id="KW-1185">Reference proteome</keyword>
<organism evidence="1 2">
    <name type="scientific">Dictyobacter formicarum</name>
    <dbReference type="NCBI Taxonomy" id="2778368"/>
    <lineage>
        <taxon>Bacteria</taxon>
        <taxon>Bacillati</taxon>
        <taxon>Chloroflexota</taxon>
        <taxon>Ktedonobacteria</taxon>
        <taxon>Ktedonobacterales</taxon>
        <taxon>Dictyobacteraceae</taxon>
        <taxon>Dictyobacter</taxon>
    </lineage>
</organism>
<reference evidence="1 2" key="1">
    <citation type="journal article" date="2021" name="Int. J. Syst. Evol. Microbiol.">
        <title>Reticulibacter mediterranei gen. nov., sp. nov., within the new family Reticulibacteraceae fam. nov., and Ktedonospora formicarum gen. nov., sp. nov., Ktedonobacter robiniae sp. nov., Dictyobacter formicarum sp. nov. and Dictyobacter arantiisoli sp. nov., belonging to the class Ktedonobacteria.</title>
        <authorList>
            <person name="Yabe S."/>
            <person name="Zheng Y."/>
            <person name="Wang C.M."/>
            <person name="Sakai Y."/>
            <person name="Abe K."/>
            <person name="Yokota A."/>
            <person name="Donadio S."/>
            <person name="Cavaletti L."/>
            <person name="Monciardini P."/>
        </authorList>
    </citation>
    <scope>NUCLEOTIDE SEQUENCE [LARGE SCALE GENOMIC DNA]</scope>
    <source>
        <strain evidence="1 2">SOSP1-9</strain>
    </source>
</reference>
<accession>A0ABQ3VRI4</accession>
<protein>
    <submittedName>
        <fullName evidence="1">Uncharacterized protein</fullName>
    </submittedName>
</protein>
<proteinExistence type="predicted"/>
<comment type="caution">
    <text evidence="1">The sequence shown here is derived from an EMBL/GenBank/DDBJ whole genome shotgun (WGS) entry which is preliminary data.</text>
</comment>
<dbReference type="Proteomes" id="UP000635565">
    <property type="component" value="Unassembled WGS sequence"/>
</dbReference>
<name>A0ABQ3VRI4_9CHLR</name>
<dbReference type="EMBL" id="BNJJ01000020">
    <property type="protein sequence ID" value="GHO87941.1"/>
    <property type="molecule type" value="Genomic_DNA"/>
</dbReference>